<evidence type="ECO:0000256" key="1">
    <source>
        <dbReference type="SAM" id="MobiDB-lite"/>
    </source>
</evidence>
<name>A0A7E6CP64_9CHIR</name>
<organism evidence="3 4">
    <name type="scientific">Phyllostomus discolor</name>
    <name type="common">pale spear-nosed bat</name>
    <dbReference type="NCBI Taxonomy" id="89673"/>
    <lineage>
        <taxon>Eukaryota</taxon>
        <taxon>Metazoa</taxon>
        <taxon>Chordata</taxon>
        <taxon>Craniata</taxon>
        <taxon>Vertebrata</taxon>
        <taxon>Euteleostomi</taxon>
        <taxon>Mammalia</taxon>
        <taxon>Eutheria</taxon>
        <taxon>Laurasiatheria</taxon>
        <taxon>Chiroptera</taxon>
        <taxon>Yangochiroptera</taxon>
        <taxon>Phyllostomidae</taxon>
        <taxon>Phyllostominae</taxon>
        <taxon>Phyllostomus</taxon>
    </lineage>
</organism>
<feature type="compositionally biased region" description="Polar residues" evidence="1">
    <location>
        <begin position="108"/>
        <end position="117"/>
    </location>
</feature>
<keyword evidence="2" id="KW-1133">Transmembrane helix</keyword>
<dbReference type="AlphaFoldDB" id="A0A7E6CP64"/>
<dbReference type="RefSeq" id="XP_035868666.1">
    <property type="nucleotide sequence ID" value="XM_036012773.1"/>
</dbReference>
<feature type="compositionally biased region" description="Polar residues" evidence="1">
    <location>
        <begin position="77"/>
        <end position="89"/>
    </location>
</feature>
<keyword evidence="2" id="KW-0472">Membrane</keyword>
<proteinExistence type="predicted"/>
<evidence type="ECO:0000313" key="3">
    <source>
        <dbReference type="Proteomes" id="UP000504628"/>
    </source>
</evidence>
<feature type="region of interest" description="Disordered" evidence="1">
    <location>
        <begin position="60"/>
        <end position="158"/>
    </location>
</feature>
<dbReference type="InParanoid" id="A0A7E6CP64"/>
<keyword evidence="2" id="KW-0812">Transmembrane</keyword>
<protein>
    <submittedName>
        <fullName evidence="4">Carcinoembryonic antigen-related cell adhesion molecule 4-like</fullName>
    </submittedName>
</protein>
<keyword evidence="3" id="KW-1185">Reference proteome</keyword>
<evidence type="ECO:0000256" key="2">
    <source>
        <dbReference type="SAM" id="Phobius"/>
    </source>
</evidence>
<dbReference type="Proteomes" id="UP000504628">
    <property type="component" value="Chromosome 12"/>
</dbReference>
<sequence length="158" mass="16187">MQALQETLQANASTGQLHVYPENDYSGYSAGTIAGIVIGVLFVVALGSSLGCFLYHRRTGRASDPQGLTEHQPPASTPGQGPSGASTSLGVCPLPVSPPRFPAVQAQGRGTIQTLHVAQTPPPEQPAKGLPHHGPGGTPMSRADPNPDLSLPWSPGAA</sequence>
<evidence type="ECO:0000313" key="4">
    <source>
        <dbReference type="RefSeq" id="XP_035868666.1"/>
    </source>
</evidence>
<accession>A0A7E6CP64</accession>
<reference evidence="4" key="1">
    <citation type="submission" date="2025-08" db="UniProtKB">
        <authorList>
            <consortium name="RefSeq"/>
        </authorList>
    </citation>
    <scope>IDENTIFICATION</scope>
    <source>
        <tissue evidence="4">Muscle</tissue>
    </source>
</reference>
<feature type="transmembrane region" description="Helical" evidence="2">
    <location>
        <begin position="33"/>
        <end position="55"/>
    </location>
</feature>
<dbReference type="CDD" id="cd12087">
    <property type="entry name" value="TM_EGFR-like"/>
    <property type="match status" value="1"/>
</dbReference>
<dbReference type="GeneID" id="114511367"/>
<gene>
    <name evidence="4" type="primary">LOC114511367</name>
</gene>
<dbReference type="KEGG" id="pdic:114511367"/>